<accession>A0A239A0T8</accession>
<evidence type="ECO:0000313" key="2">
    <source>
        <dbReference type="Proteomes" id="UP000198304"/>
    </source>
</evidence>
<protein>
    <recommendedName>
        <fullName evidence="3">PASTA domain-containing protein</fullName>
    </recommendedName>
</protein>
<evidence type="ECO:0000313" key="1">
    <source>
        <dbReference type="EMBL" id="SNR89150.1"/>
    </source>
</evidence>
<gene>
    <name evidence="1" type="ORF">SAMN05446037_1001259</name>
</gene>
<dbReference type="EMBL" id="FZOJ01000001">
    <property type="protein sequence ID" value="SNR89150.1"/>
    <property type="molecule type" value="Genomic_DNA"/>
</dbReference>
<reference evidence="1 2" key="1">
    <citation type="submission" date="2017-06" db="EMBL/GenBank/DDBJ databases">
        <authorList>
            <person name="Kim H.J."/>
            <person name="Triplett B.A."/>
        </authorList>
    </citation>
    <scope>NUCLEOTIDE SEQUENCE [LARGE SCALE GENOMIC DNA]</scope>
    <source>
        <strain evidence="1 2">SCA</strain>
    </source>
</reference>
<organism evidence="1 2">
    <name type="scientific">Anaerovirgula multivorans</name>
    <dbReference type="NCBI Taxonomy" id="312168"/>
    <lineage>
        <taxon>Bacteria</taxon>
        <taxon>Bacillati</taxon>
        <taxon>Bacillota</taxon>
        <taxon>Clostridia</taxon>
        <taxon>Peptostreptococcales</taxon>
        <taxon>Natronincolaceae</taxon>
        <taxon>Anaerovirgula</taxon>
    </lineage>
</organism>
<sequence>MKSIPDVLGYRAEDALAVLNSNSFKVVIKESISKKSNKQGDTRVIQLKKLTDDEVEMIISYF</sequence>
<dbReference type="Proteomes" id="UP000198304">
    <property type="component" value="Unassembled WGS sequence"/>
</dbReference>
<keyword evidence="2" id="KW-1185">Reference proteome</keyword>
<evidence type="ECO:0008006" key="3">
    <source>
        <dbReference type="Google" id="ProtNLM"/>
    </source>
</evidence>
<dbReference type="AlphaFoldDB" id="A0A239A0T8"/>
<proteinExistence type="predicted"/>
<name>A0A239A0T8_9FIRM</name>
<dbReference type="RefSeq" id="WP_089281043.1">
    <property type="nucleotide sequence ID" value="NZ_FZOJ01000001.1"/>
</dbReference>